<comment type="catalytic activity">
    <reaction evidence="11">
        <text>isopentenyl diphosphate + (2E)-geranyl diphosphate = (2E,6E)-farnesyl diphosphate + diphosphate</text>
        <dbReference type="Rhea" id="RHEA:19361"/>
        <dbReference type="ChEBI" id="CHEBI:33019"/>
        <dbReference type="ChEBI" id="CHEBI:58057"/>
        <dbReference type="ChEBI" id="CHEBI:128769"/>
        <dbReference type="ChEBI" id="CHEBI:175763"/>
        <dbReference type="EC" id="2.5.1.10"/>
    </reaction>
</comment>
<dbReference type="GO" id="GO:0046872">
    <property type="term" value="F:metal ion binding"/>
    <property type="evidence" value="ECO:0007669"/>
    <property type="project" value="UniProtKB-KW"/>
</dbReference>
<evidence type="ECO:0000313" key="14">
    <source>
        <dbReference type="Proteomes" id="UP000257055"/>
    </source>
</evidence>
<protein>
    <recommendedName>
        <fullName evidence="4">Farnesyl diphosphate synthase</fullName>
        <ecNumber evidence="3">2.5.1.10</ecNumber>
    </recommendedName>
    <alternativeName>
        <fullName evidence="10">(2E,6E)-farnesyl diphosphate synthase</fullName>
    </alternativeName>
    <alternativeName>
        <fullName evidence="9">Geranyltranstransferase</fullName>
    </alternativeName>
</protein>
<keyword evidence="7" id="KW-0460">Magnesium</keyword>
<dbReference type="GO" id="GO:0004337">
    <property type="term" value="F:(2E,6E)-farnesyl diphosphate synthase activity"/>
    <property type="evidence" value="ECO:0007669"/>
    <property type="project" value="UniProtKB-EC"/>
</dbReference>
<dbReference type="EC" id="2.5.1.10" evidence="3"/>
<evidence type="ECO:0000256" key="7">
    <source>
        <dbReference type="ARBA" id="ARBA00022842"/>
    </source>
</evidence>
<dbReference type="FunFam" id="1.10.600.10:FF:000001">
    <property type="entry name" value="Geranylgeranyl diphosphate synthase"/>
    <property type="match status" value="1"/>
</dbReference>
<sequence length="298" mass="32835">MWKGNDHLDFQEFQNHYKKLTEKRLEQAVDERIESRLKEAMLYSLMAGGKRVRPLLTFATVEALGKDAHLALPAASALEMVHTYSLIHDDLPAMDNDDLRRGKPTNHKVFGEATAILAGDALLTLAFSEVAEAPELDETKRLKLVQDLAKQAGALGMVGGQQADILGEKQKLSLEELESIHRRKTGALLSSAVYAGSIIGDATENERIKLQEFAENIGIAFQICDDILDVTGDSELLGKEAGADVLLEKSTYPSLLTLEGAKEALEERYLAAVQALSGFDSRKTKLLDIANWIVKRDY</sequence>
<organism evidence="13 14">
    <name type="scientific">Listeria kieliensis</name>
    <dbReference type="NCBI Taxonomy" id="1621700"/>
    <lineage>
        <taxon>Bacteria</taxon>
        <taxon>Bacillati</taxon>
        <taxon>Bacillota</taxon>
        <taxon>Bacilli</taxon>
        <taxon>Bacillales</taxon>
        <taxon>Listeriaceae</taxon>
        <taxon>Listeria</taxon>
    </lineage>
</organism>
<dbReference type="PROSITE" id="PS00723">
    <property type="entry name" value="POLYPRENYL_SYNTHASE_1"/>
    <property type="match status" value="1"/>
</dbReference>
<comment type="similarity">
    <text evidence="2 12">Belongs to the FPP/GGPP synthase family.</text>
</comment>
<dbReference type="Proteomes" id="UP000257055">
    <property type="component" value="Unassembled WGS sequence"/>
</dbReference>
<dbReference type="AlphaFoldDB" id="A0A3D8TX47"/>
<evidence type="ECO:0000256" key="1">
    <source>
        <dbReference type="ARBA" id="ARBA00001946"/>
    </source>
</evidence>
<evidence type="ECO:0000256" key="2">
    <source>
        <dbReference type="ARBA" id="ARBA00006706"/>
    </source>
</evidence>
<keyword evidence="8" id="KW-0414">Isoprene biosynthesis</keyword>
<accession>A0A3D8TX47</accession>
<reference evidence="14" key="1">
    <citation type="submission" date="2015-04" db="EMBL/GenBank/DDBJ databases">
        <authorList>
            <person name="Schardt J."/>
            <person name="Mueller-Herbst S."/>
            <person name="Scherer S."/>
            <person name="Huptas C."/>
        </authorList>
    </citation>
    <scope>NUCLEOTIDE SEQUENCE [LARGE SCALE GENOMIC DNA]</scope>
    <source>
        <strain evidence="14">Kiel-L1</strain>
    </source>
</reference>
<dbReference type="PROSITE" id="PS00444">
    <property type="entry name" value="POLYPRENYL_SYNTHASE_2"/>
    <property type="match status" value="1"/>
</dbReference>
<comment type="cofactor">
    <cofactor evidence="1">
        <name>Mg(2+)</name>
        <dbReference type="ChEBI" id="CHEBI:18420"/>
    </cofactor>
</comment>
<dbReference type="PANTHER" id="PTHR43281">
    <property type="entry name" value="FARNESYL DIPHOSPHATE SYNTHASE"/>
    <property type="match status" value="1"/>
</dbReference>
<keyword evidence="5 12" id="KW-0808">Transferase</keyword>
<evidence type="ECO:0000313" key="13">
    <source>
        <dbReference type="EMBL" id="RDX02894.1"/>
    </source>
</evidence>
<dbReference type="CDD" id="cd00685">
    <property type="entry name" value="Trans_IPPS_HT"/>
    <property type="match status" value="1"/>
</dbReference>
<evidence type="ECO:0000256" key="5">
    <source>
        <dbReference type="ARBA" id="ARBA00022679"/>
    </source>
</evidence>
<dbReference type="EMBL" id="LARY01000001">
    <property type="protein sequence ID" value="RDX02894.1"/>
    <property type="molecule type" value="Genomic_DNA"/>
</dbReference>
<evidence type="ECO:0000256" key="3">
    <source>
        <dbReference type="ARBA" id="ARBA00012439"/>
    </source>
</evidence>
<evidence type="ECO:0000256" key="4">
    <source>
        <dbReference type="ARBA" id="ARBA00015100"/>
    </source>
</evidence>
<evidence type="ECO:0000256" key="10">
    <source>
        <dbReference type="ARBA" id="ARBA00032873"/>
    </source>
</evidence>
<dbReference type="InterPro" id="IPR000092">
    <property type="entry name" value="Polyprenyl_synt"/>
</dbReference>
<dbReference type="GO" id="GO:0016114">
    <property type="term" value="P:terpenoid biosynthetic process"/>
    <property type="evidence" value="ECO:0007669"/>
    <property type="project" value="UniProtKB-ARBA"/>
</dbReference>
<dbReference type="SFLD" id="SFLDS00005">
    <property type="entry name" value="Isoprenoid_Synthase_Type_I"/>
    <property type="match status" value="1"/>
</dbReference>
<dbReference type="NCBIfam" id="NF045485">
    <property type="entry name" value="FPPsyn"/>
    <property type="match status" value="1"/>
</dbReference>
<evidence type="ECO:0000256" key="11">
    <source>
        <dbReference type="ARBA" id="ARBA00049399"/>
    </source>
</evidence>
<dbReference type="PANTHER" id="PTHR43281:SF1">
    <property type="entry name" value="FARNESYL DIPHOSPHATE SYNTHASE"/>
    <property type="match status" value="1"/>
</dbReference>
<evidence type="ECO:0000256" key="9">
    <source>
        <dbReference type="ARBA" id="ARBA00032380"/>
    </source>
</evidence>
<dbReference type="SFLD" id="SFLDG01017">
    <property type="entry name" value="Polyprenyl_Transferase_Like"/>
    <property type="match status" value="1"/>
</dbReference>
<dbReference type="GO" id="GO:0005737">
    <property type="term" value="C:cytoplasm"/>
    <property type="evidence" value="ECO:0007669"/>
    <property type="project" value="UniProtKB-ARBA"/>
</dbReference>
<name>A0A3D8TX47_9LIST</name>
<evidence type="ECO:0000256" key="8">
    <source>
        <dbReference type="ARBA" id="ARBA00023229"/>
    </source>
</evidence>
<comment type="caution">
    <text evidence="13">The sequence shown here is derived from an EMBL/GenBank/DDBJ whole genome shotgun (WGS) entry which is preliminary data.</text>
</comment>
<dbReference type="Gene3D" id="1.10.600.10">
    <property type="entry name" value="Farnesyl Diphosphate Synthase"/>
    <property type="match status" value="1"/>
</dbReference>
<gene>
    <name evidence="13" type="ORF">UR08_05180</name>
</gene>
<keyword evidence="6" id="KW-0479">Metal-binding</keyword>
<dbReference type="Pfam" id="PF00348">
    <property type="entry name" value="polyprenyl_synt"/>
    <property type="match status" value="1"/>
</dbReference>
<evidence type="ECO:0000256" key="12">
    <source>
        <dbReference type="RuleBase" id="RU004466"/>
    </source>
</evidence>
<keyword evidence="14" id="KW-1185">Reference proteome</keyword>
<dbReference type="SUPFAM" id="SSF48576">
    <property type="entry name" value="Terpenoid synthases"/>
    <property type="match status" value="1"/>
</dbReference>
<dbReference type="InterPro" id="IPR033749">
    <property type="entry name" value="Polyprenyl_synt_CS"/>
</dbReference>
<proteinExistence type="inferred from homology"/>
<dbReference type="InterPro" id="IPR053378">
    <property type="entry name" value="Prenyl_diphosphate_synthase"/>
</dbReference>
<dbReference type="InterPro" id="IPR008949">
    <property type="entry name" value="Isoprenoid_synthase_dom_sf"/>
</dbReference>
<evidence type="ECO:0000256" key="6">
    <source>
        <dbReference type="ARBA" id="ARBA00022723"/>
    </source>
</evidence>